<evidence type="ECO:0008006" key="4">
    <source>
        <dbReference type="Google" id="ProtNLM"/>
    </source>
</evidence>
<dbReference type="InterPro" id="IPR000485">
    <property type="entry name" value="AsnC-type_HTH_dom"/>
</dbReference>
<dbReference type="SUPFAM" id="SSF46785">
    <property type="entry name" value="Winged helix' DNA-binding domain"/>
    <property type="match status" value="1"/>
</dbReference>
<dbReference type="InterPro" id="IPR011991">
    <property type="entry name" value="ArsR-like_HTH"/>
</dbReference>
<dbReference type="CDD" id="cd00090">
    <property type="entry name" value="HTH_ARSR"/>
    <property type="match status" value="1"/>
</dbReference>
<sequence>MLLGMLRGGAVIAVLLLLGLAVHAVSAAVQPPTVVIHSDGVVEVTLRVHVEAGVTEVALPVEPIPETIIVNMSGRLVPPVYTNGTLYVFSSSDGDAVISYVANVTESLAGLSFRLRAPALLVVEPGIVLLTLPDAADVKISDSKLVMFVVNDTVIEYRVAGSSVAGTTLETHSTSNMEAGITRQQVGTTTTSSISTSSSPGVIGLTGVTPWVIVVLVAVLVGVGVYSLTRRRREATPEQQPVLVEGLDDVDRMIVEKLREAGGSMLQSELQRALGLPKSTLWRRVQRLRKMGIVEVRKDPHGRNLVVLRVKR</sequence>
<dbReference type="HOGENOM" id="CLU_890310_0_0_2"/>
<dbReference type="EMBL" id="CP002838">
    <property type="protein sequence ID" value="AEM38606.1"/>
    <property type="molecule type" value="Genomic_DNA"/>
</dbReference>
<protein>
    <recommendedName>
        <fullName evidence="4">Winged helix-turn-helix transcriptional regulator</fullName>
    </recommendedName>
</protein>
<dbReference type="AlphaFoldDB" id="G0EDC1"/>
<evidence type="ECO:0000313" key="3">
    <source>
        <dbReference type="Proteomes" id="UP000001037"/>
    </source>
</evidence>
<feature type="transmembrane region" description="Helical" evidence="1">
    <location>
        <begin position="208"/>
        <end position="228"/>
    </location>
</feature>
<dbReference type="InterPro" id="IPR036388">
    <property type="entry name" value="WH-like_DNA-bd_sf"/>
</dbReference>
<dbReference type="GO" id="GO:0043565">
    <property type="term" value="F:sequence-specific DNA binding"/>
    <property type="evidence" value="ECO:0007669"/>
    <property type="project" value="InterPro"/>
</dbReference>
<dbReference type="RefSeq" id="WP_014026283.1">
    <property type="nucleotide sequence ID" value="NC_015931.1"/>
</dbReference>
<accession>G0EDC1</accession>
<keyword evidence="1" id="KW-0472">Membrane</keyword>
<dbReference type="InterPro" id="IPR036390">
    <property type="entry name" value="WH_DNA-bd_sf"/>
</dbReference>
<proteinExistence type="predicted"/>
<dbReference type="Pfam" id="PF13412">
    <property type="entry name" value="HTH_24"/>
    <property type="match status" value="1"/>
</dbReference>
<keyword evidence="1" id="KW-1133">Transmembrane helix</keyword>
<organism evidence="2 3">
    <name type="scientific">Pyrolobus fumarii (strain DSM 11204 / 1A)</name>
    <dbReference type="NCBI Taxonomy" id="694429"/>
    <lineage>
        <taxon>Archaea</taxon>
        <taxon>Thermoproteota</taxon>
        <taxon>Thermoprotei</taxon>
        <taxon>Desulfurococcales</taxon>
        <taxon>Pyrodictiaceae</taxon>
        <taxon>Pyrolobus</taxon>
    </lineage>
</organism>
<dbReference type="PRINTS" id="PR00033">
    <property type="entry name" value="HTHASNC"/>
</dbReference>
<dbReference type="GeneID" id="11139205"/>
<dbReference type="KEGG" id="pfm:Pyrfu_0737"/>
<reference evidence="2 3" key="1">
    <citation type="journal article" date="2011" name="Stand. Genomic Sci.">
        <title>Complete genome sequence of the hyperthermophilic chemolithoautotroph Pyrolobus fumarii type strain (1A).</title>
        <authorList>
            <person name="Anderson I."/>
            <person name="Goker M."/>
            <person name="Nolan M."/>
            <person name="Lucas S."/>
            <person name="Hammon N."/>
            <person name="Deshpande S."/>
            <person name="Cheng J.F."/>
            <person name="Tapia R."/>
            <person name="Han C."/>
            <person name="Goodwin L."/>
            <person name="Pitluck S."/>
            <person name="Huntemann M."/>
            <person name="Liolios K."/>
            <person name="Ivanova N."/>
            <person name="Pagani I."/>
            <person name="Mavromatis K."/>
            <person name="Ovchinikova G."/>
            <person name="Pati A."/>
            <person name="Chen A."/>
            <person name="Palaniappan K."/>
            <person name="Land M."/>
            <person name="Hauser L."/>
            <person name="Brambilla E.M."/>
            <person name="Huber H."/>
            <person name="Yasawong M."/>
            <person name="Rohde M."/>
            <person name="Spring S."/>
            <person name="Abt B."/>
            <person name="Sikorski J."/>
            <person name="Wirth R."/>
            <person name="Detter J.C."/>
            <person name="Woyke T."/>
            <person name="Bristow J."/>
            <person name="Eisen J.A."/>
            <person name="Markowitz V."/>
            <person name="Hugenholtz P."/>
            <person name="Kyrpides N.C."/>
            <person name="Klenk H.P."/>
            <person name="Lapidus A."/>
        </authorList>
    </citation>
    <scope>NUCLEOTIDE SEQUENCE [LARGE SCALE GENOMIC DNA]</scope>
    <source>
        <strain evidence="3">DSM 11204 / 1A</strain>
    </source>
</reference>
<name>G0EDC1_PYRF1</name>
<evidence type="ECO:0000313" key="2">
    <source>
        <dbReference type="EMBL" id="AEM38606.1"/>
    </source>
</evidence>
<dbReference type="OrthoDB" id="28494at2157"/>
<dbReference type="Proteomes" id="UP000001037">
    <property type="component" value="Chromosome"/>
</dbReference>
<dbReference type="InParanoid" id="G0EDC1"/>
<keyword evidence="1" id="KW-0812">Transmembrane</keyword>
<dbReference type="eggNOG" id="arCOG00374">
    <property type="taxonomic scope" value="Archaea"/>
</dbReference>
<gene>
    <name evidence="2" type="ordered locus">Pyrfu_0737</name>
</gene>
<dbReference type="Gene3D" id="1.10.10.10">
    <property type="entry name" value="Winged helix-like DNA-binding domain superfamily/Winged helix DNA-binding domain"/>
    <property type="match status" value="1"/>
</dbReference>
<keyword evidence="3" id="KW-1185">Reference proteome</keyword>
<evidence type="ECO:0000256" key="1">
    <source>
        <dbReference type="SAM" id="Phobius"/>
    </source>
</evidence>
<dbReference type="STRING" id="694429.Pyrfu_0737"/>